<dbReference type="EMBL" id="CP011801">
    <property type="protein sequence ID" value="ALA60922.1"/>
    <property type="molecule type" value="Genomic_DNA"/>
</dbReference>
<dbReference type="InterPro" id="IPR051257">
    <property type="entry name" value="Diverse_CBS-Domain"/>
</dbReference>
<dbReference type="InterPro" id="IPR000644">
    <property type="entry name" value="CBS_dom"/>
</dbReference>
<evidence type="ECO:0000256" key="1">
    <source>
        <dbReference type="ARBA" id="ARBA00023122"/>
    </source>
</evidence>
<keyword evidence="7" id="KW-1185">Reference proteome</keyword>
<evidence type="ECO:0000313" key="7">
    <source>
        <dbReference type="Proteomes" id="UP000069205"/>
    </source>
</evidence>
<feature type="region of interest" description="Disordered" evidence="3">
    <location>
        <begin position="194"/>
        <end position="227"/>
    </location>
</feature>
<sequence>MHTPVFGQSPGFPSSVHTAPPTISVYDAARLMTWRHVGVIVVVRDHQPVGIVTDRDLATRVLGEGLESRTNPVSRVMTTPIVTMSVDESDEPLLQRMLASRIRQIPLVDGAGNLVGLAAVNESGEGAAIRRSTVLVPMVKRRCWRRIAFKLKQEVAANWRWIGATVAVAALGGVLSLLAVGHWSPWASSRLVSSSQAAPGHAPEDDRPDERPTAKVSGLKPSEPPKK</sequence>
<evidence type="ECO:0000256" key="4">
    <source>
        <dbReference type="SAM" id="Phobius"/>
    </source>
</evidence>
<dbReference type="SUPFAM" id="SSF54631">
    <property type="entry name" value="CBS-domain pair"/>
    <property type="match status" value="1"/>
</dbReference>
<reference evidence="6 7" key="1">
    <citation type="journal article" date="2015" name="Proc. Natl. Acad. Sci. U.S.A.">
        <title>Expanded metabolic versatility of ubiquitous nitrite-oxidizing bacteria from the genus Nitrospira.</title>
        <authorList>
            <person name="Koch H."/>
            <person name="Lucker S."/>
            <person name="Albertsen M."/>
            <person name="Kitzinger K."/>
            <person name="Herbold C."/>
            <person name="Spieck E."/>
            <person name="Nielsen P.H."/>
            <person name="Wagner M."/>
            <person name="Daims H."/>
        </authorList>
    </citation>
    <scope>NUCLEOTIDE SEQUENCE [LARGE SCALE GENOMIC DNA]</scope>
    <source>
        <strain evidence="6 7">NSP M-1</strain>
    </source>
</reference>
<dbReference type="KEGG" id="nmv:NITMOv2_4548"/>
<accession>A0A0K2GJZ4</accession>
<evidence type="ECO:0000256" key="3">
    <source>
        <dbReference type="SAM" id="MobiDB-lite"/>
    </source>
</evidence>
<keyword evidence="4" id="KW-1133">Transmembrane helix</keyword>
<dbReference type="PROSITE" id="PS51371">
    <property type="entry name" value="CBS"/>
    <property type="match status" value="2"/>
</dbReference>
<feature type="domain" description="CBS" evidence="5">
    <location>
        <begin position="77"/>
        <end position="134"/>
    </location>
</feature>
<name>A0A0K2GJZ4_NITMO</name>
<dbReference type="RefSeq" id="WP_053381699.1">
    <property type="nucleotide sequence ID" value="NZ_CP011801.1"/>
</dbReference>
<feature type="compositionally biased region" description="Basic and acidic residues" evidence="3">
    <location>
        <begin position="202"/>
        <end position="213"/>
    </location>
</feature>
<dbReference type="STRING" id="42253.NITMOv2_4548"/>
<gene>
    <name evidence="6" type="ORF">NITMOv2_4548</name>
</gene>
<dbReference type="InterPro" id="IPR046342">
    <property type="entry name" value="CBS_dom_sf"/>
</dbReference>
<feature type="domain" description="CBS" evidence="5">
    <location>
        <begin position="12"/>
        <end position="68"/>
    </location>
</feature>
<dbReference type="AlphaFoldDB" id="A0A0K2GJZ4"/>
<feature type="transmembrane region" description="Helical" evidence="4">
    <location>
        <begin position="159"/>
        <end position="180"/>
    </location>
</feature>
<dbReference type="Proteomes" id="UP000069205">
    <property type="component" value="Chromosome"/>
</dbReference>
<dbReference type="PATRIC" id="fig|42253.5.peg.4486"/>
<dbReference type="PANTHER" id="PTHR43080">
    <property type="entry name" value="CBS DOMAIN-CONTAINING PROTEIN CBSX3, MITOCHONDRIAL"/>
    <property type="match status" value="1"/>
</dbReference>
<evidence type="ECO:0000259" key="5">
    <source>
        <dbReference type="PROSITE" id="PS51371"/>
    </source>
</evidence>
<protein>
    <recommendedName>
        <fullName evidence="5">CBS domain-containing protein</fullName>
    </recommendedName>
</protein>
<keyword evidence="4" id="KW-0812">Transmembrane</keyword>
<keyword evidence="1 2" id="KW-0129">CBS domain</keyword>
<keyword evidence="4" id="KW-0472">Membrane</keyword>
<proteinExistence type="predicted"/>
<dbReference type="PANTHER" id="PTHR43080:SF2">
    <property type="entry name" value="CBS DOMAIN-CONTAINING PROTEIN"/>
    <property type="match status" value="1"/>
</dbReference>
<evidence type="ECO:0000256" key="2">
    <source>
        <dbReference type="PROSITE-ProRule" id="PRU00703"/>
    </source>
</evidence>
<dbReference type="Gene3D" id="3.10.580.10">
    <property type="entry name" value="CBS-domain"/>
    <property type="match status" value="1"/>
</dbReference>
<dbReference type="SMART" id="SM00116">
    <property type="entry name" value="CBS"/>
    <property type="match status" value="2"/>
</dbReference>
<organism evidence="6 7">
    <name type="scientific">Nitrospira moscoviensis</name>
    <dbReference type="NCBI Taxonomy" id="42253"/>
    <lineage>
        <taxon>Bacteria</taxon>
        <taxon>Pseudomonadati</taxon>
        <taxon>Nitrospirota</taxon>
        <taxon>Nitrospiria</taxon>
        <taxon>Nitrospirales</taxon>
        <taxon>Nitrospiraceae</taxon>
        <taxon>Nitrospira</taxon>
    </lineage>
</organism>
<dbReference type="Pfam" id="PF00571">
    <property type="entry name" value="CBS"/>
    <property type="match status" value="2"/>
</dbReference>
<evidence type="ECO:0000313" key="6">
    <source>
        <dbReference type="EMBL" id="ALA60922.1"/>
    </source>
</evidence>